<dbReference type="PANTHER" id="PTHR10887">
    <property type="entry name" value="DNA2/NAM7 HELICASE FAMILY"/>
    <property type="match status" value="1"/>
</dbReference>
<dbReference type="InterPro" id="IPR045055">
    <property type="entry name" value="DNA2/NAM7-like"/>
</dbReference>
<feature type="domain" description="DUF3320" evidence="1">
    <location>
        <begin position="392"/>
        <end position="439"/>
    </location>
</feature>
<keyword evidence="4" id="KW-0378">Hydrolase</keyword>
<dbReference type="PANTHER" id="PTHR10887:SF495">
    <property type="entry name" value="HELICASE SENATAXIN ISOFORM X1-RELATED"/>
    <property type="match status" value="1"/>
</dbReference>
<dbReference type="SUPFAM" id="SSF52980">
    <property type="entry name" value="Restriction endonuclease-like"/>
    <property type="match status" value="1"/>
</dbReference>
<name>A0A1K0IRE3_CUPNE</name>
<dbReference type="EMBL" id="FMSH01000514">
    <property type="protein sequence ID" value="SCV00024.1"/>
    <property type="molecule type" value="Genomic_DNA"/>
</dbReference>
<dbReference type="Gene3D" id="3.40.50.300">
    <property type="entry name" value="P-loop containing nucleotide triphosphate hydrolases"/>
    <property type="match status" value="1"/>
</dbReference>
<keyword evidence="4" id="KW-0347">Helicase</keyword>
<keyword evidence="4" id="KW-0547">Nucleotide-binding</keyword>
<reference evidence="4" key="1">
    <citation type="submission" date="2016-09" db="EMBL/GenBank/DDBJ databases">
        <authorList>
            <person name="Capua I."/>
            <person name="De Benedictis P."/>
            <person name="Joannis T."/>
            <person name="Lombin L.H."/>
            <person name="Cattoli G."/>
        </authorList>
    </citation>
    <scope>NUCLEOTIDE SEQUENCE</scope>
    <source>
        <strain evidence="4">B9</strain>
    </source>
</reference>
<feature type="domain" description="Restriction endonuclease type II-like" evidence="3">
    <location>
        <begin position="201"/>
        <end position="298"/>
    </location>
</feature>
<dbReference type="InterPro" id="IPR027417">
    <property type="entry name" value="P-loop_NTPase"/>
</dbReference>
<dbReference type="InterPro" id="IPR047187">
    <property type="entry name" value="SF1_C_Upf1"/>
</dbReference>
<dbReference type="SUPFAM" id="SSF52540">
    <property type="entry name" value="P-loop containing nucleoside triphosphate hydrolases"/>
    <property type="match status" value="1"/>
</dbReference>
<evidence type="ECO:0000259" key="1">
    <source>
        <dbReference type="Pfam" id="PF11784"/>
    </source>
</evidence>
<dbReference type="CDD" id="cd18808">
    <property type="entry name" value="SF1_C_Upf1"/>
    <property type="match status" value="1"/>
</dbReference>
<accession>A0A1K0IRE3</accession>
<dbReference type="FunFam" id="3.40.960.10:FF:000002">
    <property type="entry name" value="DNA helicase related protein"/>
    <property type="match status" value="1"/>
</dbReference>
<dbReference type="InterPro" id="IPR021754">
    <property type="entry name" value="DUF3320"/>
</dbReference>
<evidence type="ECO:0000259" key="2">
    <source>
        <dbReference type="Pfam" id="PF13087"/>
    </source>
</evidence>
<sequence>MTSDRAVSFHLINEGLYEKGGARINKPEAKSLVADLVARLKEPGFRESGLTVGVVTFNTEQQTLILDLLDEERRKDASIEPFFMDSELESIFVKNLESVQGDERDIMYFSLTYGPTVTGEPSMNFGPMNKQGGERRLNVAVTRARHELRVFSSLRPEQLDLSRTQAAGVRDLKHFMEFAERGARALGEAVAGSLGGFDSPFEQAVHAALTAKGWNLHTQVGVSSFRIDLGVVDPDAPGAYLAGVECDGATYHRSATARDRDKLREQVLRGLGWDIVRIWSTDWWIDADGVAEKIHQQLSALLSTKRAARTLEQEQAEKLATGAIEAAMAKPMPDHFNPHAASDAIVVADEEADTIAPLFASNHVIESSPTSEQQLTFTEVDLASGGYTINSDAFFEAQYDATLLEMIEHVIRVEGPVRDEVLARRVARAHGWSRTSARMHDRVVRLAESHFVAMNEEVGKFLWPKGSSGTADIDFRRSPLGNARSVDEISLSELASLAKKLRNEGHDEETALTLMARELGLLKLRTASRVRLQTAWGKSGNAK</sequence>
<dbReference type="AlphaFoldDB" id="A0A1K0IRE3"/>
<dbReference type="Pfam" id="PF18741">
    <property type="entry name" value="MTES_1575"/>
    <property type="match status" value="1"/>
</dbReference>
<dbReference type="InterPro" id="IPR049468">
    <property type="entry name" value="Restrct_endonuc-II-like_dom"/>
</dbReference>
<dbReference type="GO" id="GO:0004386">
    <property type="term" value="F:helicase activity"/>
    <property type="evidence" value="ECO:0007669"/>
    <property type="project" value="UniProtKB-KW"/>
</dbReference>
<gene>
    <name evidence="4" type="ORF">CNECB9_660021</name>
</gene>
<organism evidence="4">
    <name type="scientific">Cupriavidus necator</name>
    <name type="common">Alcaligenes eutrophus</name>
    <name type="synonym">Ralstonia eutropha</name>
    <dbReference type="NCBI Taxonomy" id="106590"/>
    <lineage>
        <taxon>Bacteria</taxon>
        <taxon>Pseudomonadati</taxon>
        <taxon>Pseudomonadota</taxon>
        <taxon>Betaproteobacteria</taxon>
        <taxon>Burkholderiales</taxon>
        <taxon>Burkholderiaceae</taxon>
        <taxon>Cupriavidus</taxon>
    </lineage>
</organism>
<keyword evidence="4" id="KW-0067">ATP-binding</keyword>
<dbReference type="Pfam" id="PF11784">
    <property type="entry name" value="DUF3320"/>
    <property type="match status" value="1"/>
</dbReference>
<dbReference type="InterPro" id="IPR041679">
    <property type="entry name" value="DNA2/NAM7-like_C"/>
</dbReference>
<dbReference type="InterPro" id="IPR011335">
    <property type="entry name" value="Restrct_endonuc-II-like"/>
</dbReference>
<dbReference type="Gene3D" id="3.40.960.10">
    <property type="entry name" value="VSR Endonuclease"/>
    <property type="match status" value="1"/>
</dbReference>
<evidence type="ECO:0000313" key="4">
    <source>
        <dbReference type="EMBL" id="SCV00024.1"/>
    </source>
</evidence>
<dbReference type="Pfam" id="PF13087">
    <property type="entry name" value="AAA_12"/>
    <property type="match status" value="1"/>
</dbReference>
<protein>
    <submittedName>
        <fullName evidence="4">DNA helicase related protein</fullName>
    </submittedName>
</protein>
<proteinExistence type="predicted"/>
<feature type="domain" description="DNA2/NAM7 helicase-like C-terminal" evidence="2">
    <location>
        <begin position="21"/>
        <end position="152"/>
    </location>
</feature>
<evidence type="ECO:0000259" key="3">
    <source>
        <dbReference type="Pfam" id="PF18741"/>
    </source>
</evidence>